<dbReference type="PANTHER" id="PTHR34387">
    <property type="entry name" value="SLR1258 PROTEIN"/>
    <property type="match status" value="1"/>
</dbReference>
<dbReference type="InterPro" id="IPR052022">
    <property type="entry name" value="26kDa_periplasmic_antigen"/>
</dbReference>
<dbReference type="Pfam" id="PF04402">
    <property type="entry name" value="SIMPL"/>
    <property type="match status" value="1"/>
</dbReference>
<dbReference type="PROSITE" id="PS51257">
    <property type="entry name" value="PROKAR_LIPOPROTEIN"/>
    <property type="match status" value="1"/>
</dbReference>
<dbReference type="RefSeq" id="WP_099254480.1">
    <property type="nucleotide sequence ID" value="NZ_NHOA01000030.1"/>
</dbReference>
<reference evidence="1 2" key="1">
    <citation type="journal article" date="2014" name="Front. Microbiol.">
        <title>Population and genomic analysis of the genus Halorubrum.</title>
        <authorList>
            <person name="Fullmer M.S."/>
            <person name="Soucy S.M."/>
            <person name="Swithers K.S."/>
            <person name="Makkay A.M."/>
            <person name="Wheeler R."/>
            <person name="Ventosa A."/>
            <person name="Gogarten J.P."/>
            <person name="Papke R.T."/>
        </authorList>
    </citation>
    <scope>NUCLEOTIDE SEQUENCE [LARGE SCALE GENOMIC DNA]</scope>
    <source>
        <strain evidence="1 2">C49</strain>
    </source>
</reference>
<proteinExistence type="predicted"/>
<dbReference type="EMBL" id="NHOA01000030">
    <property type="protein sequence ID" value="PHQ39766.1"/>
    <property type="molecule type" value="Genomic_DNA"/>
</dbReference>
<dbReference type="AlphaFoldDB" id="A0A2G1WLC7"/>
<protein>
    <submittedName>
        <fullName evidence="1">SIMPL domain-containing protein</fullName>
    </submittedName>
</protein>
<keyword evidence="2" id="KW-1185">Reference proteome</keyword>
<dbReference type="PANTHER" id="PTHR34387:SF2">
    <property type="entry name" value="SLR1258 PROTEIN"/>
    <property type="match status" value="1"/>
</dbReference>
<name>A0A2G1WLC7_9EURY</name>
<gene>
    <name evidence="1" type="ORF">DJ69_04385</name>
</gene>
<evidence type="ECO:0000313" key="1">
    <source>
        <dbReference type="EMBL" id="PHQ39766.1"/>
    </source>
</evidence>
<dbReference type="InterPro" id="IPR007497">
    <property type="entry name" value="SIMPL/DUF541"/>
</dbReference>
<evidence type="ECO:0000313" key="2">
    <source>
        <dbReference type="Proteomes" id="UP000222824"/>
    </source>
</evidence>
<accession>A0A2G1WLC7</accession>
<dbReference type="OrthoDB" id="12132at2157"/>
<dbReference type="Proteomes" id="UP000222824">
    <property type="component" value="Unassembled WGS sequence"/>
</dbReference>
<organism evidence="1 2">
    <name type="scientific">Halorubrum persicum</name>
    <dbReference type="NCBI Taxonomy" id="1383844"/>
    <lineage>
        <taxon>Archaea</taxon>
        <taxon>Methanobacteriati</taxon>
        <taxon>Methanobacteriota</taxon>
        <taxon>Stenosarchaea group</taxon>
        <taxon>Halobacteria</taxon>
        <taxon>Halobacteriales</taxon>
        <taxon>Haloferacaceae</taxon>
        <taxon>Halorubrum</taxon>
    </lineage>
</organism>
<dbReference type="Gene3D" id="3.30.110.170">
    <property type="entry name" value="Protein of unknown function (DUF541), domain 1"/>
    <property type="match status" value="1"/>
</dbReference>
<sequence length="252" mass="26273">MNRKLVTAIGVTLLVALAGCTGLAGSTGVGGVDAGDEPALERNIEVVADGEATAEPDRATIRVAVTATGDDSAAVRDELAAGDEELRAALTDWGLDEDDIKTDRYDVRESYETRDNPERTEYQGVHRYAIEIDDVDAVGEVIDVAVDAGADEVQRIAFGLSEEREREVRDAAIENAMASAEDDATVLANSSELELAGVYSVSTANAGVTPYRVSDAAMATESDGAGGAATSIETGDVSVRVSVNVVYVAEQA</sequence>
<dbReference type="Gene3D" id="3.30.70.2970">
    <property type="entry name" value="Protein of unknown function (DUF541), domain 2"/>
    <property type="match status" value="1"/>
</dbReference>
<comment type="caution">
    <text evidence="1">The sequence shown here is derived from an EMBL/GenBank/DDBJ whole genome shotgun (WGS) entry which is preliminary data.</text>
</comment>
<dbReference type="GO" id="GO:0006974">
    <property type="term" value="P:DNA damage response"/>
    <property type="evidence" value="ECO:0007669"/>
    <property type="project" value="TreeGrafter"/>
</dbReference>